<dbReference type="AlphaFoldDB" id="A0AA36HD14"/>
<evidence type="ECO:0000313" key="1">
    <source>
        <dbReference type="EMBL" id="CAJ0608491.1"/>
    </source>
</evidence>
<dbReference type="Proteomes" id="UP001176961">
    <property type="component" value="Unassembled WGS sequence"/>
</dbReference>
<dbReference type="EMBL" id="CATQJL010000316">
    <property type="protein sequence ID" value="CAJ0608491.1"/>
    <property type="molecule type" value="Genomic_DNA"/>
</dbReference>
<proteinExistence type="predicted"/>
<accession>A0AA36HD14</accession>
<organism evidence="1 2">
    <name type="scientific">Cylicocyclus nassatus</name>
    <name type="common">Nematode worm</name>
    <dbReference type="NCBI Taxonomy" id="53992"/>
    <lineage>
        <taxon>Eukaryota</taxon>
        <taxon>Metazoa</taxon>
        <taxon>Ecdysozoa</taxon>
        <taxon>Nematoda</taxon>
        <taxon>Chromadorea</taxon>
        <taxon>Rhabditida</taxon>
        <taxon>Rhabditina</taxon>
        <taxon>Rhabditomorpha</taxon>
        <taxon>Strongyloidea</taxon>
        <taxon>Strongylidae</taxon>
        <taxon>Cylicocyclus</taxon>
    </lineage>
</organism>
<gene>
    <name evidence="1" type="ORF">CYNAS_LOCUS20474</name>
</gene>
<reference evidence="1" key="1">
    <citation type="submission" date="2023-07" db="EMBL/GenBank/DDBJ databases">
        <authorList>
            <consortium name="CYATHOMIX"/>
        </authorList>
    </citation>
    <scope>NUCLEOTIDE SEQUENCE</scope>
    <source>
        <strain evidence="1">N/A</strain>
    </source>
</reference>
<keyword evidence="2" id="KW-1185">Reference proteome</keyword>
<name>A0AA36HD14_CYLNA</name>
<evidence type="ECO:0000313" key="2">
    <source>
        <dbReference type="Proteomes" id="UP001176961"/>
    </source>
</evidence>
<comment type="caution">
    <text evidence="1">The sequence shown here is derived from an EMBL/GenBank/DDBJ whole genome shotgun (WGS) entry which is preliminary data.</text>
</comment>
<sequence>MDADVYWSSLDIMTRLKSCWLIDMHPVYLTVLKMCADMTSSCCFARKHFSRSQGAETAEVKPVQGIILRLGRSVTSNMEQRRISDLYKQITLVNAENARWNINL</sequence>
<protein>
    <submittedName>
        <fullName evidence="1">Uncharacterized protein</fullName>
    </submittedName>
</protein>